<organism evidence="1 2">
    <name type="scientific">Vermiconidia calcicola</name>
    <dbReference type="NCBI Taxonomy" id="1690605"/>
    <lineage>
        <taxon>Eukaryota</taxon>
        <taxon>Fungi</taxon>
        <taxon>Dikarya</taxon>
        <taxon>Ascomycota</taxon>
        <taxon>Pezizomycotina</taxon>
        <taxon>Dothideomycetes</taxon>
        <taxon>Dothideomycetidae</taxon>
        <taxon>Mycosphaerellales</taxon>
        <taxon>Extremaceae</taxon>
        <taxon>Vermiconidia</taxon>
    </lineage>
</organism>
<dbReference type="EMBL" id="JAUTXU010000061">
    <property type="protein sequence ID" value="KAK3713672.1"/>
    <property type="molecule type" value="Genomic_DNA"/>
</dbReference>
<accession>A0ACC3NC75</accession>
<keyword evidence="2" id="KW-1185">Reference proteome</keyword>
<evidence type="ECO:0000313" key="2">
    <source>
        <dbReference type="Proteomes" id="UP001281147"/>
    </source>
</evidence>
<comment type="caution">
    <text evidence="1">The sequence shown here is derived from an EMBL/GenBank/DDBJ whole genome shotgun (WGS) entry which is preliminary data.</text>
</comment>
<evidence type="ECO:0000313" key="1">
    <source>
        <dbReference type="EMBL" id="KAK3713672.1"/>
    </source>
</evidence>
<sequence>MSTTTITTEQPKFNFEVSAPPQPSLDKGEQQLFEEATKPEKKLSSTKTTCCQKPYYDVTLNYRLDVTKGGDEIIWGGTYGQMRRKYEKAAVRIFDERGHEDDFHLDVQGFQLVKHKTQTLTVVDDVAVMKGSAYDGECEELLKTTFHPSEVFVMSTLTRRRSWKDTLAEQEAAGDQRPDMEMTKGNLSARFVHCDQSYDGARRQLYEVLGSEIAAEREKHRWAIVNIWRPLETVVNEPLGMTDARSIREDELVDTMHLVPNRWPDRPVENHMWSVRPPQDPQQHKWHFFSHMTPEECLMIKIFDSKNDGRAKRVPHSAFPTPDDFGPVRRSTETRCFLFWDDQDAE</sequence>
<dbReference type="Proteomes" id="UP001281147">
    <property type="component" value="Unassembled WGS sequence"/>
</dbReference>
<proteinExistence type="predicted"/>
<gene>
    <name evidence="1" type="ORF">LTR37_008366</name>
</gene>
<reference evidence="1" key="1">
    <citation type="submission" date="2023-07" db="EMBL/GenBank/DDBJ databases">
        <title>Black Yeasts Isolated from many extreme environments.</title>
        <authorList>
            <person name="Coleine C."/>
            <person name="Stajich J.E."/>
            <person name="Selbmann L."/>
        </authorList>
    </citation>
    <scope>NUCLEOTIDE SEQUENCE</scope>
    <source>
        <strain evidence="1">CCFEE 5714</strain>
    </source>
</reference>
<protein>
    <submittedName>
        <fullName evidence="1">Uncharacterized protein</fullName>
    </submittedName>
</protein>
<name>A0ACC3NC75_9PEZI</name>